<feature type="compositionally biased region" description="Polar residues" evidence="2">
    <location>
        <begin position="477"/>
        <end position="487"/>
    </location>
</feature>
<dbReference type="Pfam" id="PF00620">
    <property type="entry name" value="RhoGAP"/>
    <property type="match status" value="1"/>
</dbReference>
<dbReference type="AlphaFoldDB" id="A0A6P8ICX2"/>
<keyword evidence="1" id="KW-0343">GTPase activation</keyword>
<evidence type="ECO:0000313" key="4">
    <source>
        <dbReference type="Proteomes" id="UP000515163"/>
    </source>
</evidence>
<evidence type="ECO:0000256" key="1">
    <source>
        <dbReference type="ARBA" id="ARBA00022468"/>
    </source>
</evidence>
<keyword evidence="4" id="KW-1185">Reference proteome</keyword>
<dbReference type="Proteomes" id="UP000515163">
    <property type="component" value="Unplaced"/>
</dbReference>
<dbReference type="FunCoup" id="A0A6P8ICX2">
    <property type="interactions" value="1884"/>
</dbReference>
<feature type="domain" description="Rho-GAP" evidence="3">
    <location>
        <begin position="61"/>
        <end position="266"/>
    </location>
</feature>
<dbReference type="OrthoDB" id="10061772at2759"/>
<dbReference type="PANTHER" id="PTHR14963">
    <property type="entry name" value="RHO GTPASE ACTIVATING PROTEIN 18,19-RELATED"/>
    <property type="match status" value="1"/>
</dbReference>
<dbReference type="Gene3D" id="1.10.555.10">
    <property type="entry name" value="Rho GTPase activation protein"/>
    <property type="match status" value="1"/>
</dbReference>
<dbReference type="InterPro" id="IPR008936">
    <property type="entry name" value="Rho_GTPase_activation_prot"/>
</dbReference>
<dbReference type="RefSeq" id="XP_031563030.1">
    <property type="nucleotide sequence ID" value="XM_031707170.1"/>
</dbReference>
<dbReference type="GeneID" id="116298647"/>
<dbReference type="PROSITE" id="PS50238">
    <property type="entry name" value="RHOGAP"/>
    <property type="match status" value="1"/>
</dbReference>
<sequence>MNKKDTRDPYAAICLSRLTRLLDLDILEDLQELEDSGNVMKNLELENQEKQNRSFIAKSTEKINRIISRKGHHHNVFGHQLNDEAVHRILPLIDYLKSCINVEGIFRVPGSKKRQEELKEFIDKDNLAVKLTSGKFTPHDVACVLKQFLAEMPEPLLTHAPHEAYVKVTEINNDQDNSKHKEALQLLFLMIPPENRAILYHLLDLLNRISSNIESKMTPHNLAVVFCPTILYTKRIKVSCLSQYPEDLDAMNETVAFMVTHGTELFKIPEIVKKEIKAMKKNIVKGTDEEVPMSHTFCQQMDNKKHRQTVQDTTSEALVSLYNHMMDMPDGPVKQKFLERFEKVHPGTPPFMPKSRNRDKPSRLTSSTPIASTYSPGSLARYPLSPINMDSTTNSSRHDISSCKKVAFKSPEPPSTAQKMAFNRFAPYRKEMKTPSGLISPCKTPQTFGKKSRHRRTSSAGSVSDFSPFRRKRTRTGHVQNPLQTPSGRIATPQAMDTPSESIIKLYGTPTIRKRITSTDYLGDDD</sequence>
<feature type="region of interest" description="Disordered" evidence="2">
    <location>
        <begin position="433"/>
        <end position="499"/>
    </location>
</feature>
<protein>
    <submittedName>
        <fullName evidence="5">Rho GTPase-activating protein 19-like</fullName>
    </submittedName>
</protein>
<feature type="region of interest" description="Disordered" evidence="2">
    <location>
        <begin position="344"/>
        <end position="398"/>
    </location>
</feature>
<proteinExistence type="predicted"/>
<name>A0A6P8ICX2_ACTTE</name>
<dbReference type="InterPro" id="IPR000198">
    <property type="entry name" value="RhoGAP_dom"/>
</dbReference>
<accession>A0A6P8ICX2</accession>
<evidence type="ECO:0000313" key="5">
    <source>
        <dbReference type="RefSeq" id="XP_031563030.1"/>
    </source>
</evidence>
<dbReference type="SMART" id="SM00324">
    <property type="entry name" value="RhoGAP"/>
    <property type="match status" value="1"/>
</dbReference>
<reference evidence="5" key="1">
    <citation type="submission" date="2025-08" db="UniProtKB">
        <authorList>
            <consortium name="RefSeq"/>
        </authorList>
    </citation>
    <scope>IDENTIFICATION</scope>
    <source>
        <tissue evidence="5">Tentacle</tissue>
    </source>
</reference>
<dbReference type="GO" id="GO:0005737">
    <property type="term" value="C:cytoplasm"/>
    <property type="evidence" value="ECO:0007669"/>
    <property type="project" value="TreeGrafter"/>
</dbReference>
<dbReference type="SUPFAM" id="SSF48350">
    <property type="entry name" value="GTPase activation domain, GAP"/>
    <property type="match status" value="1"/>
</dbReference>
<gene>
    <name evidence="5" type="primary">LOC116298647</name>
</gene>
<organism evidence="4 5">
    <name type="scientific">Actinia tenebrosa</name>
    <name type="common">Australian red waratah sea anemone</name>
    <dbReference type="NCBI Taxonomy" id="6105"/>
    <lineage>
        <taxon>Eukaryota</taxon>
        <taxon>Metazoa</taxon>
        <taxon>Cnidaria</taxon>
        <taxon>Anthozoa</taxon>
        <taxon>Hexacorallia</taxon>
        <taxon>Actiniaria</taxon>
        <taxon>Actiniidae</taxon>
        <taxon>Actinia</taxon>
    </lineage>
</organism>
<evidence type="ECO:0000259" key="3">
    <source>
        <dbReference type="PROSITE" id="PS50238"/>
    </source>
</evidence>
<dbReference type="PANTHER" id="PTHR14963:SF7">
    <property type="entry name" value="RHO GTPASE-ACTIVATING PROTEIN 19"/>
    <property type="match status" value="1"/>
</dbReference>
<dbReference type="InParanoid" id="A0A6P8ICX2"/>
<dbReference type="GO" id="GO:0051056">
    <property type="term" value="P:regulation of small GTPase mediated signal transduction"/>
    <property type="evidence" value="ECO:0007669"/>
    <property type="project" value="TreeGrafter"/>
</dbReference>
<dbReference type="GO" id="GO:0005096">
    <property type="term" value="F:GTPase activator activity"/>
    <property type="evidence" value="ECO:0007669"/>
    <property type="project" value="UniProtKB-KW"/>
</dbReference>
<dbReference type="GO" id="GO:0007165">
    <property type="term" value="P:signal transduction"/>
    <property type="evidence" value="ECO:0007669"/>
    <property type="project" value="InterPro"/>
</dbReference>
<feature type="compositionally biased region" description="Polar residues" evidence="2">
    <location>
        <begin position="363"/>
        <end position="376"/>
    </location>
</feature>
<dbReference type="KEGG" id="aten:116298647"/>
<evidence type="ECO:0000256" key="2">
    <source>
        <dbReference type="SAM" id="MobiDB-lite"/>
    </source>
</evidence>